<dbReference type="AlphaFoldDB" id="A0A381PYW9"/>
<dbReference type="PROSITE" id="PS50980">
    <property type="entry name" value="COA_CT_NTER"/>
    <property type="match status" value="1"/>
</dbReference>
<reference evidence="3" key="1">
    <citation type="submission" date="2018-05" db="EMBL/GenBank/DDBJ databases">
        <authorList>
            <person name="Lanie J.A."/>
            <person name="Ng W.-L."/>
            <person name="Kazmierczak K.M."/>
            <person name="Andrzejewski T.M."/>
            <person name="Davidsen T.M."/>
            <person name="Wayne K.J."/>
            <person name="Tettelin H."/>
            <person name="Glass J.I."/>
            <person name="Rusch D."/>
            <person name="Podicherti R."/>
            <person name="Tsui H.-C.T."/>
            <person name="Winkler M.E."/>
        </authorList>
    </citation>
    <scope>NUCLEOTIDE SEQUENCE</scope>
</reference>
<dbReference type="InterPro" id="IPR051047">
    <property type="entry name" value="AccD/PCCB"/>
</dbReference>
<evidence type="ECO:0008006" key="4">
    <source>
        <dbReference type="Google" id="ProtNLM"/>
    </source>
</evidence>
<feature type="domain" description="CoA carboxyltransferase C-terminal" evidence="2">
    <location>
        <begin position="270"/>
        <end position="517"/>
    </location>
</feature>
<sequence>MNWKKETDEIKIRKKLAKKQGGREAVALQHAKGRLTLRERIDKLIDKGSFQEQGEIAGGIETNEKGELKSLTPANFILGFAKIDGRPVVLGGEDFTVKGGSPNPAGLRKSVYTEDLALTYKMPLIRLHEGGGGSVAGPAKNKNRGYGGDPVFSRSRFKSVAETLKEIPVVSAALGPVAGLPAARFVAAHFRVMTKRTAQLLVAGPAVVERAFGKKMTKEELGGSHIHRLNGVTDNVADSEEEAFIQIKQFLSYMPQSIYELTLRKETGDPIDRKEEDLLSIIPKDRQKSYEMREIIRKVFDKDSFFEMTKSFGRGIITGFARLDGFSVGILANDSNFYAGSMSADGARKTTRFVKLCDTFHIPIVSLVDEPGFLIGPEAELEGTILHGTEAVLAVTESNVPWSSVMIRKSFGVAAAAHYGPEGYVLAWPSAESGPLPLEGGVAVAFKKEIAAAEDPEAKRKEIEESMVKLQNPFPRAESFSVHEIIDPRETRKYLAQWAERIQPQLKAKLLHPKVET</sequence>
<dbReference type="GO" id="GO:0004658">
    <property type="term" value="F:propionyl-CoA carboxylase activity"/>
    <property type="evidence" value="ECO:0007669"/>
    <property type="project" value="TreeGrafter"/>
</dbReference>
<dbReference type="InterPro" id="IPR034733">
    <property type="entry name" value="AcCoA_carboxyl_beta"/>
</dbReference>
<dbReference type="Gene3D" id="3.90.226.10">
    <property type="entry name" value="2-enoyl-CoA Hydratase, Chain A, domain 1"/>
    <property type="match status" value="2"/>
</dbReference>
<dbReference type="Pfam" id="PF01039">
    <property type="entry name" value="Carboxyl_trans"/>
    <property type="match status" value="1"/>
</dbReference>
<evidence type="ECO:0000313" key="3">
    <source>
        <dbReference type="EMBL" id="SUZ72245.1"/>
    </source>
</evidence>
<dbReference type="InterPro" id="IPR011762">
    <property type="entry name" value="COA_CT_N"/>
</dbReference>
<proteinExistence type="predicted"/>
<evidence type="ECO:0000259" key="2">
    <source>
        <dbReference type="PROSITE" id="PS50989"/>
    </source>
</evidence>
<feature type="domain" description="CoA carboxyltransferase N-terminal" evidence="1">
    <location>
        <begin position="1"/>
        <end position="266"/>
    </location>
</feature>
<dbReference type="PANTHER" id="PTHR43842:SF2">
    <property type="entry name" value="PROPIONYL-COA CARBOXYLASE BETA CHAIN, MITOCHONDRIAL"/>
    <property type="match status" value="1"/>
</dbReference>
<name>A0A381PYW9_9ZZZZ</name>
<dbReference type="SUPFAM" id="SSF52096">
    <property type="entry name" value="ClpP/crotonase"/>
    <property type="match status" value="2"/>
</dbReference>
<dbReference type="PROSITE" id="PS50989">
    <property type="entry name" value="COA_CT_CTER"/>
    <property type="match status" value="1"/>
</dbReference>
<dbReference type="EMBL" id="UINC01001148">
    <property type="protein sequence ID" value="SUZ72245.1"/>
    <property type="molecule type" value="Genomic_DNA"/>
</dbReference>
<protein>
    <recommendedName>
        <fullName evidence="4">CoA carboxyltransferase C-terminal domain-containing protein</fullName>
    </recommendedName>
</protein>
<dbReference type="PANTHER" id="PTHR43842">
    <property type="entry name" value="PROPIONYL-COA CARBOXYLASE BETA CHAIN"/>
    <property type="match status" value="1"/>
</dbReference>
<dbReference type="InterPro" id="IPR029045">
    <property type="entry name" value="ClpP/crotonase-like_dom_sf"/>
</dbReference>
<dbReference type="InterPro" id="IPR011763">
    <property type="entry name" value="COA_CT_C"/>
</dbReference>
<gene>
    <name evidence="3" type="ORF">METZ01_LOCUS25099</name>
</gene>
<accession>A0A381PYW9</accession>
<organism evidence="3">
    <name type="scientific">marine metagenome</name>
    <dbReference type="NCBI Taxonomy" id="408172"/>
    <lineage>
        <taxon>unclassified sequences</taxon>
        <taxon>metagenomes</taxon>
        <taxon>ecological metagenomes</taxon>
    </lineage>
</organism>
<evidence type="ECO:0000259" key="1">
    <source>
        <dbReference type="PROSITE" id="PS50980"/>
    </source>
</evidence>